<name>A0A4Z1P2S7_9PEZI</name>
<evidence type="ECO:0000256" key="1">
    <source>
        <dbReference type="ARBA" id="ARBA00022729"/>
    </source>
</evidence>
<dbReference type="Proteomes" id="UP000298493">
    <property type="component" value="Unassembled WGS sequence"/>
</dbReference>
<evidence type="ECO:0000256" key="2">
    <source>
        <dbReference type="SAM" id="MobiDB-lite"/>
    </source>
</evidence>
<keyword evidence="6" id="KW-1185">Reference proteome</keyword>
<dbReference type="EMBL" id="SNSC02000014">
    <property type="protein sequence ID" value="TID18245.1"/>
    <property type="molecule type" value="Genomic_DNA"/>
</dbReference>
<dbReference type="OrthoDB" id="5316007at2759"/>
<organism evidence="5 6">
    <name type="scientific">Venturia nashicola</name>
    <dbReference type="NCBI Taxonomy" id="86259"/>
    <lineage>
        <taxon>Eukaryota</taxon>
        <taxon>Fungi</taxon>
        <taxon>Dikarya</taxon>
        <taxon>Ascomycota</taxon>
        <taxon>Pezizomycotina</taxon>
        <taxon>Dothideomycetes</taxon>
        <taxon>Pleosporomycetidae</taxon>
        <taxon>Venturiales</taxon>
        <taxon>Venturiaceae</taxon>
        <taxon>Venturia</taxon>
    </lineage>
</organism>
<dbReference type="GO" id="GO:0004177">
    <property type="term" value="F:aminopeptidase activity"/>
    <property type="evidence" value="ECO:0007669"/>
    <property type="project" value="UniProtKB-KW"/>
</dbReference>
<gene>
    <name evidence="5" type="ORF">E6O75_ATG06321</name>
</gene>
<reference evidence="5 6" key="1">
    <citation type="submission" date="2019-04" db="EMBL/GenBank/DDBJ databases">
        <title>High contiguity whole genome sequence and gene annotation resource for two Venturia nashicola isolates.</title>
        <authorList>
            <person name="Prokchorchik M."/>
            <person name="Won K."/>
            <person name="Lee Y."/>
            <person name="Choi E.D."/>
            <person name="Segonzac C."/>
            <person name="Sohn K.H."/>
        </authorList>
    </citation>
    <scope>NUCLEOTIDE SEQUENCE [LARGE SCALE GENOMIC DNA]</scope>
    <source>
        <strain evidence="5 6">PRI2</strain>
    </source>
</reference>
<feature type="chain" id="PRO_5021421131" evidence="3">
    <location>
        <begin position="16"/>
        <end position="256"/>
    </location>
</feature>
<evidence type="ECO:0000259" key="4">
    <source>
        <dbReference type="Pfam" id="PF10342"/>
    </source>
</evidence>
<evidence type="ECO:0000313" key="5">
    <source>
        <dbReference type="EMBL" id="TID18245.1"/>
    </source>
</evidence>
<keyword evidence="5" id="KW-0031">Aminopeptidase</keyword>
<protein>
    <submittedName>
        <fullName evidence="5">Putative Xaa-Pro aminopeptidase</fullName>
    </submittedName>
</protein>
<feature type="compositionally biased region" description="Low complexity" evidence="2">
    <location>
        <begin position="164"/>
        <end position="233"/>
    </location>
</feature>
<evidence type="ECO:0000256" key="3">
    <source>
        <dbReference type="SAM" id="SignalP"/>
    </source>
</evidence>
<feature type="signal peptide" evidence="3">
    <location>
        <begin position="1"/>
        <end position="15"/>
    </location>
</feature>
<comment type="caution">
    <text evidence="5">The sequence shown here is derived from an EMBL/GenBank/DDBJ whole genome shotgun (WGS) entry which is preliminary data.</text>
</comment>
<evidence type="ECO:0000313" key="6">
    <source>
        <dbReference type="Proteomes" id="UP000298493"/>
    </source>
</evidence>
<accession>A0A4Z1P2S7</accession>
<feature type="domain" description="Yeast cell wall synthesis Kre9/Knh1-like N-terminal" evidence="4">
    <location>
        <begin position="20"/>
        <end position="109"/>
    </location>
</feature>
<feature type="region of interest" description="Disordered" evidence="2">
    <location>
        <begin position="112"/>
        <end position="233"/>
    </location>
</feature>
<dbReference type="STRING" id="86259.A0A4Z1P2S7"/>
<dbReference type="AlphaFoldDB" id="A0A4Z1P2S7"/>
<keyword evidence="1 3" id="KW-0732">Signal</keyword>
<proteinExistence type="predicted"/>
<dbReference type="InterPro" id="IPR018466">
    <property type="entry name" value="Kre9/Knh1-like_N"/>
</dbReference>
<feature type="compositionally biased region" description="Low complexity" evidence="2">
    <location>
        <begin position="113"/>
        <end position="157"/>
    </location>
</feature>
<keyword evidence="5" id="KW-0378">Hydrolase</keyword>
<dbReference type="Pfam" id="PF10342">
    <property type="entry name" value="Kre9_KNH"/>
    <property type="match status" value="1"/>
</dbReference>
<keyword evidence="5" id="KW-0645">Protease</keyword>
<sequence length="256" mass="24172">MLFVQILALAAGAAALSVTSPAAGATISQSDELSISWDTVASDTASFDIHLALSTDAGKSQAIKTGVSPSDKSFKISAAAFPPGTYTINLVGTSKENTGVLAQSKAFTIVQGSTSSSSSSSSSPSAPASSSATSSPNSGTASSSDVPKTSTTTGNTTDSAAPIASGNTTATGSSASSGTPSAPASGSTAAHGSAANTTSSGTAHGSAANTTSSGAHGSAANGTSSGSAAHSSSSSATINSVSVVALCMAAFAAFII</sequence>